<gene>
    <name evidence="3" type="ORF">GPECTOR_19g267</name>
</gene>
<dbReference type="GO" id="GO:0005737">
    <property type="term" value="C:cytoplasm"/>
    <property type="evidence" value="ECO:0007669"/>
    <property type="project" value="InterPro"/>
</dbReference>
<evidence type="ECO:0000313" key="3">
    <source>
        <dbReference type="EMBL" id="KXZ49816.1"/>
    </source>
</evidence>
<dbReference type="PANTHER" id="PTHR15750:SF2">
    <property type="entry name" value="VASOHIBIN"/>
    <property type="match status" value="1"/>
</dbReference>
<keyword evidence="4" id="KW-1185">Reference proteome</keyword>
<protein>
    <submittedName>
        <fullName evidence="3">Uncharacterized protein</fullName>
    </submittedName>
</protein>
<comment type="caution">
    <text evidence="3">The sequence shown here is derived from an EMBL/GenBank/DDBJ whole genome shotgun (WGS) entry which is preliminary data.</text>
</comment>
<accession>A0A150GJ48</accession>
<dbReference type="OrthoDB" id="411524at2759"/>
<feature type="active site" evidence="1">
    <location>
        <position position="156"/>
    </location>
</feature>
<dbReference type="InterPro" id="IPR028131">
    <property type="entry name" value="VASH1"/>
</dbReference>
<dbReference type="Pfam" id="PF13896">
    <property type="entry name" value="Glyco_transf_49"/>
    <property type="match status" value="1"/>
</dbReference>
<feature type="active site" evidence="1">
    <location>
        <position position="175"/>
    </location>
</feature>
<dbReference type="AlphaFoldDB" id="A0A150GJ48"/>
<reference evidence="4" key="1">
    <citation type="journal article" date="2016" name="Nat. Commun.">
        <title>The Gonium pectorale genome demonstrates co-option of cell cycle regulation during the evolution of multicellularity.</title>
        <authorList>
            <person name="Hanschen E.R."/>
            <person name="Marriage T.N."/>
            <person name="Ferris P.J."/>
            <person name="Hamaji T."/>
            <person name="Toyoda A."/>
            <person name="Fujiyama A."/>
            <person name="Neme R."/>
            <person name="Noguchi H."/>
            <person name="Minakuchi Y."/>
            <person name="Suzuki M."/>
            <person name="Kawai-Toyooka H."/>
            <person name="Smith D.R."/>
            <person name="Sparks H."/>
            <person name="Anderson J."/>
            <person name="Bakaric R."/>
            <person name="Luria V."/>
            <person name="Karger A."/>
            <person name="Kirschner M.W."/>
            <person name="Durand P.M."/>
            <person name="Michod R.E."/>
            <person name="Nozaki H."/>
            <person name="Olson B.J."/>
        </authorList>
    </citation>
    <scope>NUCLEOTIDE SEQUENCE [LARGE SCALE GENOMIC DNA]</scope>
    <source>
        <strain evidence="4">NIES-2863</strain>
    </source>
</reference>
<dbReference type="Proteomes" id="UP000075714">
    <property type="component" value="Unassembled WGS sequence"/>
</dbReference>
<feature type="active site" evidence="1">
    <location>
        <position position="121"/>
    </location>
</feature>
<organism evidence="3 4">
    <name type="scientific">Gonium pectorale</name>
    <name type="common">Green alga</name>
    <dbReference type="NCBI Taxonomy" id="33097"/>
    <lineage>
        <taxon>Eukaryota</taxon>
        <taxon>Viridiplantae</taxon>
        <taxon>Chlorophyta</taxon>
        <taxon>core chlorophytes</taxon>
        <taxon>Chlorophyceae</taxon>
        <taxon>CS clade</taxon>
        <taxon>Chlamydomonadales</taxon>
        <taxon>Volvocaceae</taxon>
        <taxon>Gonium</taxon>
    </lineage>
</organism>
<evidence type="ECO:0000256" key="1">
    <source>
        <dbReference type="PIRSR" id="PIRSR628131-1"/>
    </source>
</evidence>
<name>A0A150GJ48_GONPE</name>
<dbReference type="Pfam" id="PF14822">
    <property type="entry name" value="Vasohibin"/>
    <property type="match status" value="1"/>
</dbReference>
<dbReference type="PANTHER" id="PTHR15750">
    <property type="entry name" value="VASOHIBIN-1-LIKE ISOFORM X2"/>
    <property type="match status" value="1"/>
</dbReference>
<evidence type="ECO:0000313" key="4">
    <source>
        <dbReference type="Proteomes" id="UP000075714"/>
    </source>
</evidence>
<proteinExistence type="predicted"/>
<feature type="region of interest" description="Disordered" evidence="2">
    <location>
        <begin position="23"/>
        <end position="56"/>
    </location>
</feature>
<evidence type="ECO:0000256" key="2">
    <source>
        <dbReference type="SAM" id="MobiDB-lite"/>
    </source>
</evidence>
<dbReference type="EMBL" id="LSYV01000020">
    <property type="protein sequence ID" value="KXZ49816.1"/>
    <property type="molecule type" value="Genomic_DNA"/>
</dbReference>
<sequence length="681" mass="74487">MPLPDERLSEAEELIRQCSDAELAALGLGPPPRPVVPRTPHDGAGPGGGSKDAKSAAAGAGVGVGAAMTPQQRLTAVQQVINSLQYNHTPGYYYNVSKARPFSRIMETARETLRSALPIKCLEAVFLGALLTAGWHDLDRLPLAFKSTVQGQTYRHIVLVVYHAPSRKWGALGLSRRPELMDKDLVYDSLADLVSEYKAAYERWWHALIRVYAGLPLEHDTFYQGPVCWRFLTLSLTGRKSWAAHRAALDTFAGQARRLAAKFRALGVLPTLGAAQALDGQGQGQGQGQDAPGRSASTAANSAASVLAAGPAMSLNISEIWWSEKQVELPVTVFTTATLDRLNHLEALCRALPGAAMSAAVYLPLVQRQGATLPQRNANILLAGQQTLRALFDRLEGAPGACSMRLMLLTEFTSDPALAALVPINSLRNAALLAVRTPLAAMIDVDLALSDSMMRMLADAKRLRELQAAPSTMWVFPAWEANPQLDYAEAHNVAVSALKGDKRLLSSLWSSRTIRVFAEDIYYRGHHATEYHRWLRDSEPYSITYERGYEPWGVLSRKQHTQMPYDARFRGCYRDKVTHVAALSYSGVSFMAVPDAWLVHQPHNLSAAATIALGNSRVMNARVKALQQVVFYRGVNTTKFMLHKAHSLVTSDEALGEMGRGVYAPVVSEQFRTCTTQLAPA</sequence>